<feature type="region of interest" description="Disordered" evidence="11">
    <location>
        <begin position="135"/>
        <end position="157"/>
    </location>
</feature>
<dbReference type="SUPFAM" id="SSF55874">
    <property type="entry name" value="ATPase domain of HSP90 chaperone/DNA topoisomerase II/histidine kinase"/>
    <property type="match status" value="1"/>
</dbReference>
<dbReference type="PROSITE" id="PS50109">
    <property type="entry name" value="HIS_KIN"/>
    <property type="match status" value="1"/>
</dbReference>
<dbReference type="CDD" id="cd00075">
    <property type="entry name" value="HATPase"/>
    <property type="match status" value="1"/>
</dbReference>
<comment type="catalytic activity">
    <reaction evidence="1">
        <text>ATP + protein L-histidine = ADP + protein N-phospho-L-histidine.</text>
        <dbReference type="EC" id="2.7.13.3"/>
    </reaction>
</comment>
<dbReference type="Proteomes" id="UP000033618">
    <property type="component" value="Unassembled WGS sequence"/>
</dbReference>
<dbReference type="CDD" id="cd00082">
    <property type="entry name" value="HisKA"/>
    <property type="match status" value="1"/>
</dbReference>
<protein>
    <recommendedName>
        <fullName evidence="3">histidine kinase</fullName>
        <ecNumber evidence="3">2.7.13.3</ecNumber>
    </recommendedName>
</protein>
<dbReference type="InterPro" id="IPR013727">
    <property type="entry name" value="2CSK_N"/>
</dbReference>
<dbReference type="InterPro" id="IPR005467">
    <property type="entry name" value="His_kinase_dom"/>
</dbReference>
<dbReference type="GO" id="GO:0000155">
    <property type="term" value="F:phosphorelay sensor kinase activity"/>
    <property type="evidence" value="ECO:0007669"/>
    <property type="project" value="InterPro"/>
</dbReference>
<evidence type="ECO:0000256" key="11">
    <source>
        <dbReference type="SAM" id="MobiDB-lite"/>
    </source>
</evidence>
<keyword evidence="4" id="KW-0597">Phosphoprotein</keyword>
<dbReference type="PATRIC" id="fig|28092.6.peg.3900"/>
<dbReference type="InterPro" id="IPR050428">
    <property type="entry name" value="TCS_sensor_his_kinase"/>
</dbReference>
<dbReference type="SMART" id="SM00387">
    <property type="entry name" value="HATPase_c"/>
    <property type="match status" value="1"/>
</dbReference>
<evidence type="ECO:0000256" key="9">
    <source>
        <dbReference type="ARBA" id="ARBA00023012"/>
    </source>
</evidence>
<evidence type="ECO:0000256" key="1">
    <source>
        <dbReference type="ARBA" id="ARBA00000085"/>
    </source>
</evidence>
<evidence type="ECO:0000256" key="4">
    <source>
        <dbReference type="ARBA" id="ARBA00022553"/>
    </source>
</evidence>
<dbReference type="InterPro" id="IPR003594">
    <property type="entry name" value="HATPase_dom"/>
</dbReference>
<keyword evidence="8 12" id="KW-1133">Transmembrane helix</keyword>
<dbReference type="Pfam" id="PF00512">
    <property type="entry name" value="HisKA"/>
    <property type="match status" value="1"/>
</dbReference>
<name>A0A0F5JXL4_9BURK</name>
<dbReference type="Gene3D" id="1.10.287.130">
    <property type="match status" value="1"/>
</dbReference>
<proteinExistence type="predicted"/>
<dbReference type="PANTHER" id="PTHR45436:SF1">
    <property type="entry name" value="SENSOR PROTEIN QSEC"/>
    <property type="match status" value="1"/>
</dbReference>
<comment type="subcellular location">
    <subcellularLocation>
        <location evidence="2">Membrane</location>
    </subcellularLocation>
</comment>
<evidence type="ECO:0000256" key="10">
    <source>
        <dbReference type="ARBA" id="ARBA00023136"/>
    </source>
</evidence>
<evidence type="ECO:0000256" key="8">
    <source>
        <dbReference type="ARBA" id="ARBA00022989"/>
    </source>
</evidence>
<gene>
    <name evidence="15" type="ORF">WM40_16585</name>
</gene>
<dbReference type="PROSITE" id="PS50885">
    <property type="entry name" value="HAMP"/>
    <property type="match status" value="1"/>
</dbReference>
<dbReference type="GO" id="GO:0005886">
    <property type="term" value="C:plasma membrane"/>
    <property type="evidence" value="ECO:0007669"/>
    <property type="project" value="TreeGrafter"/>
</dbReference>
<evidence type="ECO:0000256" key="3">
    <source>
        <dbReference type="ARBA" id="ARBA00012438"/>
    </source>
</evidence>
<dbReference type="Pfam" id="PF02518">
    <property type="entry name" value="HATPase_c"/>
    <property type="match status" value="1"/>
</dbReference>
<feature type="domain" description="HAMP" evidence="14">
    <location>
        <begin position="307"/>
        <end position="359"/>
    </location>
</feature>
<dbReference type="SUPFAM" id="SSF47384">
    <property type="entry name" value="Homodimeric domain of signal transducing histidine kinase"/>
    <property type="match status" value="1"/>
</dbReference>
<evidence type="ECO:0000256" key="7">
    <source>
        <dbReference type="ARBA" id="ARBA00022777"/>
    </source>
</evidence>
<dbReference type="PRINTS" id="PR00344">
    <property type="entry name" value="BCTRLSENSOR"/>
</dbReference>
<evidence type="ECO:0000256" key="5">
    <source>
        <dbReference type="ARBA" id="ARBA00022679"/>
    </source>
</evidence>
<accession>A0A0F5JXL4</accession>
<dbReference type="Gene3D" id="3.30.565.10">
    <property type="entry name" value="Histidine kinase-like ATPase, C-terminal domain"/>
    <property type="match status" value="1"/>
</dbReference>
<feature type="compositionally biased region" description="Low complexity" evidence="11">
    <location>
        <begin position="1"/>
        <end position="26"/>
    </location>
</feature>
<dbReference type="STRING" id="28092.WM40_16585"/>
<dbReference type="InterPro" id="IPR036097">
    <property type="entry name" value="HisK_dim/P_sf"/>
</dbReference>
<evidence type="ECO:0000256" key="12">
    <source>
        <dbReference type="SAM" id="Phobius"/>
    </source>
</evidence>
<dbReference type="PANTHER" id="PTHR45436">
    <property type="entry name" value="SENSOR HISTIDINE KINASE YKOH"/>
    <property type="match status" value="1"/>
</dbReference>
<feature type="domain" description="Histidine kinase" evidence="13">
    <location>
        <begin position="367"/>
        <end position="585"/>
    </location>
</feature>
<sequence length="601" mass="63848">MRHAADTGATPAETAPTPAWTNAPAPSEQDPFPSTPPAAARNARSLLAEILDWMLAPLLMLWPLSIAVTWLIAKSIAGAPFDHALERRLAVLARQVHQAGPVALAPLPAIDADWLLDDPDDTVLFQVRDTEGRVLAGSPQLPDPQLSRPAPAGSPVGGSMEGMANADDEALVDANATGTGAMPGVVRMRDVVAGGRAMRLAWTSAIAPDTATATAPPSGHAVARALAADDVLTLPRTSAATGTPERLVAPPDVAGVASHARTRILVIQVAETLNKRNALANDVIKGVILPQLIILPIVILLVWFGLTRGLAPLHVLQTRIRKRDPDDRSPLMPGDAPTELAPLLSSFNELLGRLDANTTAQKRFIAQAAHQMKTPLAGLRMQAEIALRHPVPPDVRRSLEQIATSSRQAARLVTQLLALARAEEAAPLRTAVTLDAATLCREVVRDWAQAAIDKSIDLGYEGPSSGVSIVGQPLLLREMVANLIDNAVRYTQTGGRVTVRLHDQDPILIEVEDNGPGIPAAERPHVVERFYRILGRDGDGSGLGLAIVQEIVAMHDGTLTIGDHVYQTVPHRAGTLIHVTLPRTASATEDTDLPQDAATFY</sequence>
<dbReference type="Pfam" id="PF08521">
    <property type="entry name" value="2CSK_N"/>
    <property type="match status" value="1"/>
</dbReference>
<keyword evidence="16" id="KW-1185">Reference proteome</keyword>
<evidence type="ECO:0000259" key="14">
    <source>
        <dbReference type="PROSITE" id="PS50885"/>
    </source>
</evidence>
<dbReference type="InterPro" id="IPR004358">
    <property type="entry name" value="Sig_transdc_His_kin-like_C"/>
</dbReference>
<comment type="caution">
    <text evidence="15">The sequence shown here is derived from an EMBL/GenBank/DDBJ whole genome shotgun (WGS) entry which is preliminary data.</text>
</comment>
<organism evidence="15 16">
    <name type="scientific">Robbsia andropogonis</name>
    <dbReference type="NCBI Taxonomy" id="28092"/>
    <lineage>
        <taxon>Bacteria</taxon>
        <taxon>Pseudomonadati</taxon>
        <taxon>Pseudomonadota</taxon>
        <taxon>Betaproteobacteria</taxon>
        <taxon>Burkholderiales</taxon>
        <taxon>Burkholderiaceae</taxon>
        <taxon>Robbsia</taxon>
    </lineage>
</organism>
<evidence type="ECO:0000313" key="16">
    <source>
        <dbReference type="Proteomes" id="UP000033618"/>
    </source>
</evidence>
<evidence type="ECO:0000313" key="15">
    <source>
        <dbReference type="EMBL" id="KKB62563.1"/>
    </source>
</evidence>
<dbReference type="EMBL" id="LAQU01000018">
    <property type="protein sequence ID" value="KKB62563.1"/>
    <property type="molecule type" value="Genomic_DNA"/>
</dbReference>
<dbReference type="SMART" id="SM00388">
    <property type="entry name" value="HisKA"/>
    <property type="match status" value="1"/>
</dbReference>
<feature type="transmembrane region" description="Helical" evidence="12">
    <location>
        <begin position="53"/>
        <end position="73"/>
    </location>
</feature>
<dbReference type="InterPro" id="IPR036890">
    <property type="entry name" value="HATPase_C_sf"/>
</dbReference>
<evidence type="ECO:0000256" key="2">
    <source>
        <dbReference type="ARBA" id="ARBA00004370"/>
    </source>
</evidence>
<evidence type="ECO:0000259" key="13">
    <source>
        <dbReference type="PROSITE" id="PS50109"/>
    </source>
</evidence>
<keyword evidence="10 12" id="KW-0472">Membrane</keyword>
<feature type="transmembrane region" description="Helical" evidence="12">
    <location>
        <begin position="283"/>
        <end position="306"/>
    </location>
</feature>
<dbReference type="AlphaFoldDB" id="A0A0F5JXL4"/>
<dbReference type="EC" id="2.7.13.3" evidence="3"/>
<keyword evidence="6 12" id="KW-0812">Transmembrane</keyword>
<feature type="region of interest" description="Disordered" evidence="11">
    <location>
        <begin position="1"/>
        <end position="39"/>
    </location>
</feature>
<keyword evidence="7" id="KW-0418">Kinase</keyword>
<reference evidence="15 16" key="1">
    <citation type="submission" date="2015-03" db="EMBL/GenBank/DDBJ databases">
        <title>Draft Genome Sequence of Burkholderia andropogonis type strain ICMP2807, isolated from Sorghum bicolor.</title>
        <authorList>
            <person name="Lopes-Santos L."/>
            <person name="Castro D.B."/>
            <person name="Ottoboni L.M."/>
            <person name="Park D."/>
            <person name="Weirc B.S."/>
            <person name="Destefano S.A."/>
        </authorList>
    </citation>
    <scope>NUCLEOTIDE SEQUENCE [LARGE SCALE GENOMIC DNA]</scope>
    <source>
        <strain evidence="15 16">ICMP2807</strain>
    </source>
</reference>
<evidence type="ECO:0000256" key="6">
    <source>
        <dbReference type="ARBA" id="ARBA00022692"/>
    </source>
</evidence>
<keyword evidence="9" id="KW-0902">Two-component regulatory system</keyword>
<keyword evidence="5" id="KW-0808">Transferase</keyword>
<dbReference type="InterPro" id="IPR003660">
    <property type="entry name" value="HAMP_dom"/>
</dbReference>
<dbReference type="InterPro" id="IPR003661">
    <property type="entry name" value="HisK_dim/P_dom"/>
</dbReference>